<dbReference type="HOGENOM" id="CLU_2789478_0_0_14"/>
<dbReference type="Proteomes" id="UP000008712">
    <property type="component" value="Chromosome"/>
</dbReference>
<protein>
    <submittedName>
        <fullName evidence="1">Uncharacterized protein</fullName>
    </submittedName>
</protein>
<evidence type="ECO:0000313" key="1">
    <source>
        <dbReference type="EMBL" id="ADR24115.1"/>
    </source>
</evidence>
<reference evidence="1 2" key="2">
    <citation type="journal article" date="2012" name="J. Bacteriol.">
        <title>Complete Genome Sequences of Mycoplasma leachii Strain PG50T and the Pathogenic Mycoplasma mycoides subsp. mycoides Small Colony Biotype Strain Gladysdale.</title>
        <authorList>
            <person name="Wise K.S."/>
            <person name="Calcutt M.J."/>
            <person name="Foecking M.F."/>
            <person name="Madupu R."/>
            <person name="Deboy R.T."/>
            <person name="Roske K."/>
            <person name="Hvinden M.L."/>
            <person name="Martin T.R."/>
            <person name="Durkin A.S."/>
            <person name="Glass J.I."/>
            <person name="Methe B.A."/>
        </authorList>
    </citation>
    <scope>NUCLEOTIDE SEQUENCE [LARGE SCALE GENOMIC DNA]</scope>
    <source>
        <strain evidence="2">DSM 21131 / NCTC 10133 / N29 / PG50</strain>
    </source>
</reference>
<reference evidence="2" key="1">
    <citation type="submission" date="2010-07" db="EMBL/GenBank/DDBJ databases">
        <title>Genome sequence of Mycoplasma leachii PG50 MU clone A8.</title>
        <authorList>
            <person name="Wise K."/>
            <person name="Calcutt M.J."/>
            <person name="Foecking M.F."/>
            <person name="Madupu R."/>
            <person name="DeBoy R.T."/>
            <person name="Roske K."/>
            <person name="Martin T.R."/>
            <person name="Hvinden M.L."/>
            <person name="Durkin A.S."/>
            <person name="Glass J."/>
            <person name="Methe B.A."/>
        </authorList>
    </citation>
    <scope>NUCLEOTIDE SEQUENCE [LARGE SCALE GENOMIC DNA]</scope>
    <source>
        <strain evidence="2">DSM 21131 / NCTC 10133 / N29 / PG50</strain>
    </source>
</reference>
<dbReference type="EMBL" id="CP002108">
    <property type="protein sequence ID" value="ADR24115.1"/>
    <property type="molecule type" value="Genomic_DNA"/>
</dbReference>
<evidence type="ECO:0000313" key="2">
    <source>
        <dbReference type="Proteomes" id="UP000008712"/>
    </source>
</evidence>
<accession>E4PUX0</accession>
<organism evidence="1 2">
    <name type="scientific">Mycoplasma leachii (strain DSM 21131 / NCTC 10133 / N29 / PG50)</name>
    <dbReference type="NCBI Taxonomy" id="880447"/>
    <lineage>
        <taxon>Bacteria</taxon>
        <taxon>Bacillati</taxon>
        <taxon>Mycoplasmatota</taxon>
        <taxon>Mollicutes</taxon>
        <taxon>Mycoplasmataceae</taxon>
        <taxon>Mycoplasma</taxon>
    </lineage>
</organism>
<dbReference type="KEGG" id="mlc:MSB_A0721"/>
<gene>
    <name evidence="1" type="ordered locus">MSB_A0721</name>
</gene>
<name>E4PUX0_MYCLG</name>
<keyword evidence="2" id="KW-1185">Reference proteome</keyword>
<proteinExistence type="predicted"/>
<sequence length="68" mass="7709">MLLAPIINKTPPAINPKATPNTLVTKTNFLLFLNLGTRHKILKITELIANPNPMKLKKDFKNSTKNWK</sequence>
<dbReference type="AlphaFoldDB" id="E4PUX0"/>